<dbReference type="InterPro" id="IPR023885">
    <property type="entry name" value="4Fe4S-binding_SPASM_dom"/>
</dbReference>
<feature type="domain" description="4Fe4S-binding SPASM" evidence="1">
    <location>
        <begin position="156"/>
        <end position="206"/>
    </location>
</feature>
<comment type="caution">
    <text evidence="2">The sequence shown here is derived from an EMBL/GenBank/DDBJ whole genome shotgun (WGS) entry which is preliminary data.</text>
</comment>
<dbReference type="PANTHER" id="PTHR11228">
    <property type="entry name" value="RADICAL SAM DOMAIN PROTEIN"/>
    <property type="match status" value="1"/>
</dbReference>
<dbReference type="InterPro" id="IPR058240">
    <property type="entry name" value="rSAM_sf"/>
</dbReference>
<evidence type="ECO:0000313" key="2">
    <source>
        <dbReference type="EMBL" id="NYI07654.1"/>
    </source>
</evidence>
<proteinExistence type="predicted"/>
<dbReference type="RefSeq" id="WP_179816627.1">
    <property type="nucleotide sequence ID" value="NZ_JACBZD010000002.1"/>
</dbReference>
<organism evidence="2 3">
    <name type="scientific">Allostreptomyces psammosilenae</name>
    <dbReference type="NCBI Taxonomy" id="1892865"/>
    <lineage>
        <taxon>Bacteria</taxon>
        <taxon>Bacillati</taxon>
        <taxon>Actinomycetota</taxon>
        <taxon>Actinomycetes</taxon>
        <taxon>Kitasatosporales</taxon>
        <taxon>Streptomycetaceae</taxon>
        <taxon>Allostreptomyces</taxon>
    </lineage>
</organism>
<gene>
    <name evidence="2" type="ORF">FHU37_004683</name>
</gene>
<sequence length="247" mass="26955">MTPSSWKTVIEQAAVIGIPRLRFVGGEPMAHPAFQSLLRHAIHTRRRTIVETGLAMPIRSELWDLFRHPGVTLVAPYYSDLPEEHDAIVGDTGAYARVRLNVAAAFLKGVRIRVRVLQCHSAQRVDNAAAELRSLGVREITTIRMPHHTSPPADPCGRCADRRALVLSDGSVVGCPSTRTTPLGNILQEPLGHIIGGPRWEKLRADVPHFLPGRHCPAAATHDCPPTDPGTCAPREQRCSPTLNGRG</sequence>
<evidence type="ECO:0000313" key="3">
    <source>
        <dbReference type="Proteomes" id="UP000567795"/>
    </source>
</evidence>
<dbReference type="Gene3D" id="3.20.20.70">
    <property type="entry name" value="Aldolase class I"/>
    <property type="match status" value="1"/>
</dbReference>
<dbReference type="EMBL" id="JACBZD010000002">
    <property type="protein sequence ID" value="NYI07654.1"/>
    <property type="molecule type" value="Genomic_DNA"/>
</dbReference>
<keyword evidence="3" id="KW-1185">Reference proteome</keyword>
<reference evidence="2 3" key="1">
    <citation type="submission" date="2020-07" db="EMBL/GenBank/DDBJ databases">
        <title>Sequencing the genomes of 1000 actinobacteria strains.</title>
        <authorList>
            <person name="Klenk H.-P."/>
        </authorList>
    </citation>
    <scope>NUCLEOTIDE SEQUENCE [LARGE SCALE GENOMIC DNA]</scope>
    <source>
        <strain evidence="2 3">DSM 42178</strain>
    </source>
</reference>
<dbReference type="CDD" id="cd21109">
    <property type="entry name" value="SPASM"/>
    <property type="match status" value="1"/>
</dbReference>
<protein>
    <submittedName>
        <fullName evidence="2">MoaA/NifB/PqqE/SkfB family radical SAM enzyme</fullName>
    </submittedName>
</protein>
<dbReference type="CDD" id="cd01335">
    <property type="entry name" value="Radical_SAM"/>
    <property type="match status" value="1"/>
</dbReference>
<dbReference type="InterPro" id="IPR050377">
    <property type="entry name" value="Radical_SAM_PqqE_MftC-like"/>
</dbReference>
<name>A0A853A444_9ACTN</name>
<dbReference type="Proteomes" id="UP000567795">
    <property type="component" value="Unassembled WGS sequence"/>
</dbReference>
<dbReference type="InterPro" id="IPR013785">
    <property type="entry name" value="Aldolase_TIM"/>
</dbReference>
<dbReference type="AlphaFoldDB" id="A0A853A444"/>
<dbReference type="PANTHER" id="PTHR11228:SF7">
    <property type="entry name" value="PQQA PEPTIDE CYCLASE"/>
    <property type="match status" value="1"/>
</dbReference>
<dbReference type="SUPFAM" id="SSF102114">
    <property type="entry name" value="Radical SAM enzymes"/>
    <property type="match status" value="1"/>
</dbReference>
<accession>A0A853A444</accession>
<evidence type="ECO:0000259" key="1">
    <source>
        <dbReference type="Pfam" id="PF13186"/>
    </source>
</evidence>
<dbReference type="Pfam" id="PF13186">
    <property type="entry name" value="SPASM"/>
    <property type="match status" value="1"/>
</dbReference>